<gene>
    <name evidence="8" type="ORF">PENTCL1PPCAC_29833</name>
</gene>
<evidence type="ECO:0000256" key="4">
    <source>
        <dbReference type="ARBA" id="ARBA00022989"/>
    </source>
</evidence>
<dbReference type="GO" id="GO:0042285">
    <property type="term" value="F:xylosyltransferase activity"/>
    <property type="evidence" value="ECO:0007669"/>
    <property type="project" value="TreeGrafter"/>
</dbReference>
<evidence type="ECO:0000256" key="7">
    <source>
        <dbReference type="ARBA" id="ARBA00023180"/>
    </source>
</evidence>
<keyword evidence="9" id="KW-1185">Reference proteome</keyword>
<dbReference type="InterPro" id="IPR002495">
    <property type="entry name" value="Glyco_trans_8"/>
</dbReference>
<keyword evidence="4" id="KW-1133">Transmembrane helix</keyword>
<keyword evidence="6" id="KW-0472">Membrane</keyword>
<reference evidence="8" key="1">
    <citation type="submission" date="2023-10" db="EMBL/GenBank/DDBJ databases">
        <title>Genome assembly of Pristionchus species.</title>
        <authorList>
            <person name="Yoshida K."/>
            <person name="Sommer R.J."/>
        </authorList>
    </citation>
    <scope>NUCLEOTIDE SEQUENCE</scope>
    <source>
        <strain evidence="8">RS0144</strain>
    </source>
</reference>
<evidence type="ECO:0000256" key="3">
    <source>
        <dbReference type="ARBA" id="ARBA00022968"/>
    </source>
</evidence>
<evidence type="ECO:0000256" key="2">
    <source>
        <dbReference type="ARBA" id="ARBA00022692"/>
    </source>
</evidence>
<feature type="non-terminal residue" evidence="8">
    <location>
        <position position="1"/>
    </location>
</feature>
<protein>
    <recommendedName>
        <fullName evidence="10">Nucleotide-diphospho-sugar transferase domain-containing protein</fullName>
    </recommendedName>
</protein>
<evidence type="ECO:0008006" key="10">
    <source>
        <dbReference type="Google" id="ProtNLM"/>
    </source>
</evidence>
<dbReference type="GO" id="GO:0035269">
    <property type="term" value="P:protein O-linked glycosylation via mannose"/>
    <property type="evidence" value="ECO:0007669"/>
    <property type="project" value="TreeGrafter"/>
</dbReference>
<accession>A0AAV5UP31</accession>
<dbReference type="Gene3D" id="3.90.550.10">
    <property type="entry name" value="Spore Coat Polysaccharide Biosynthesis Protein SpsA, Chain A"/>
    <property type="match status" value="1"/>
</dbReference>
<dbReference type="SUPFAM" id="SSF53448">
    <property type="entry name" value="Nucleotide-diphospho-sugar transferases"/>
    <property type="match status" value="1"/>
</dbReference>
<dbReference type="GO" id="GO:0000139">
    <property type="term" value="C:Golgi membrane"/>
    <property type="evidence" value="ECO:0007669"/>
    <property type="project" value="UniProtKB-SubCell"/>
</dbReference>
<name>A0AAV5UP31_9BILA</name>
<evidence type="ECO:0000256" key="6">
    <source>
        <dbReference type="ARBA" id="ARBA00023136"/>
    </source>
</evidence>
<keyword evidence="2" id="KW-0812">Transmembrane</keyword>
<keyword evidence="5" id="KW-0333">Golgi apparatus</keyword>
<keyword evidence="3" id="KW-0735">Signal-anchor</keyword>
<evidence type="ECO:0000313" key="8">
    <source>
        <dbReference type="EMBL" id="GMT07659.1"/>
    </source>
</evidence>
<dbReference type="PANTHER" id="PTHR12270">
    <property type="entry name" value="GLYCOSYLTRANSFERASE-RELATED"/>
    <property type="match status" value="1"/>
</dbReference>
<dbReference type="EMBL" id="BTSX01000006">
    <property type="protein sequence ID" value="GMT07659.1"/>
    <property type="molecule type" value="Genomic_DNA"/>
</dbReference>
<dbReference type="GO" id="GO:0015020">
    <property type="term" value="F:glucuronosyltransferase activity"/>
    <property type="evidence" value="ECO:0007669"/>
    <property type="project" value="TreeGrafter"/>
</dbReference>
<dbReference type="PANTHER" id="PTHR12270:SF25">
    <property type="entry name" value="GLYCOSYLTRANSFERASE-LIKE PROTEIN LARGE"/>
    <property type="match status" value="1"/>
</dbReference>
<evidence type="ECO:0000313" key="9">
    <source>
        <dbReference type="Proteomes" id="UP001432027"/>
    </source>
</evidence>
<comment type="subcellular location">
    <subcellularLocation>
        <location evidence="1">Golgi apparatus membrane</location>
        <topology evidence="1">Single-pass type II membrane protein</topology>
    </subcellularLocation>
</comment>
<dbReference type="AlphaFoldDB" id="A0AAV5UP31"/>
<organism evidence="8 9">
    <name type="scientific">Pristionchus entomophagus</name>
    <dbReference type="NCBI Taxonomy" id="358040"/>
    <lineage>
        <taxon>Eukaryota</taxon>
        <taxon>Metazoa</taxon>
        <taxon>Ecdysozoa</taxon>
        <taxon>Nematoda</taxon>
        <taxon>Chromadorea</taxon>
        <taxon>Rhabditida</taxon>
        <taxon>Rhabditina</taxon>
        <taxon>Diplogasteromorpha</taxon>
        <taxon>Diplogasteroidea</taxon>
        <taxon>Neodiplogasteridae</taxon>
        <taxon>Pristionchus</taxon>
    </lineage>
</organism>
<comment type="caution">
    <text evidence="8">The sequence shown here is derived from an EMBL/GenBank/DDBJ whole genome shotgun (WGS) entry which is preliminary data.</text>
</comment>
<feature type="non-terminal residue" evidence="8">
    <location>
        <position position="182"/>
    </location>
</feature>
<sequence>RTGQILSTLFRTWSPTRVRTSFYNIEDDQKRLNWVKSIHEVTGFGQLKYVIPEILPEYVEKAIFIDTDMFVLEDLSILHSYFAEMEQKGIMFATTTDQYNRADLDRSFGKGGSAKSVNSGLVLYNLKAMRQGNWSRLWQETGVMLMNKLGYLECPQDLFAAVAIIRPDTYLRLPCVYNFQIG</sequence>
<proteinExistence type="predicted"/>
<evidence type="ECO:0000256" key="1">
    <source>
        <dbReference type="ARBA" id="ARBA00004323"/>
    </source>
</evidence>
<keyword evidence="7" id="KW-0325">Glycoprotein</keyword>
<evidence type="ECO:0000256" key="5">
    <source>
        <dbReference type="ARBA" id="ARBA00023034"/>
    </source>
</evidence>
<dbReference type="Pfam" id="PF01501">
    <property type="entry name" value="Glyco_transf_8"/>
    <property type="match status" value="1"/>
</dbReference>
<dbReference type="InterPro" id="IPR051292">
    <property type="entry name" value="Xyl/GlcA_transferase"/>
</dbReference>
<dbReference type="InterPro" id="IPR029044">
    <property type="entry name" value="Nucleotide-diphossugar_trans"/>
</dbReference>
<dbReference type="Proteomes" id="UP001432027">
    <property type="component" value="Unassembled WGS sequence"/>
</dbReference>